<evidence type="ECO:0000313" key="2">
    <source>
        <dbReference type="Proteomes" id="UP000235025"/>
    </source>
</evidence>
<protein>
    <submittedName>
        <fullName evidence="1">Uncharacterized protein</fullName>
    </submittedName>
</protein>
<dbReference type="AlphaFoldDB" id="A0A2N6KIR9"/>
<accession>A0A2N6KIR9</accession>
<proteinExistence type="predicted"/>
<dbReference type="EMBL" id="NMQA01000074">
    <property type="protein sequence ID" value="PLZ99422.1"/>
    <property type="molecule type" value="Genomic_DNA"/>
</dbReference>
<evidence type="ECO:0000313" key="1">
    <source>
        <dbReference type="EMBL" id="PLZ99422.1"/>
    </source>
</evidence>
<organism evidence="1 2">
    <name type="scientific">Fischerella thermalis CCMEE 5268</name>
    <dbReference type="NCBI Taxonomy" id="2019662"/>
    <lineage>
        <taxon>Bacteria</taxon>
        <taxon>Bacillati</taxon>
        <taxon>Cyanobacteriota</taxon>
        <taxon>Cyanophyceae</taxon>
        <taxon>Nostocales</taxon>
        <taxon>Hapalosiphonaceae</taxon>
        <taxon>Fischerella</taxon>
    </lineage>
</organism>
<dbReference type="Proteomes" id="UP000235025">
    <property type="component" value="Unassembled WGS sequence"/>
</dbReference>
<dbReference type="RefSeq" id="WP_102172075.1">
    <property type="nucleotide sequence ID" value="NZ_NMQA01000074.1"/>
</dbReference>
<gene>
    <name evidence="1" type="ORF">CEN50_07215</name>
</gene>
<comment type="caution">
    <text evidence="1">The sequence shown here is derived from an EMBL/GenBank/DDBJ whole genome shotgun (WGS) entry which is preliminary data.</text>
</comment>
<sequence length="75" mass="8559">MPQLILCQTFTKGLINLAYIRQVDFRNLSSQNRSQYTCFITWSNGEKEIFVGKDAQAIAQTLKKSHKTNLSIHLG</sequence>
<reference evidence="1 2" key="1">
    <citation type="submission" date="2017-07" db="EMBL/GenBank/DDBJ databases">
        <title>Genomes of Fischerella (Mastigocladus) sp. strains.</title>
        <authorList>
            <person name="Miller S.R."/>
        </authorList>
    </citation>
    <scope>NUCLEOTIDE SEQUENCE [LARGE SCALE GENOMIC DNA]</scope>
    <source>
        <strain evidence="1 2">CCMEE 5268</strain>
    </source>
</reference>
<name>A0A2N6KIR9_9CYAN</name>